<accession>A0AAJ3CF98</accession>
<feature type="domain" description="ImpA N-terminal" evidence="2">
    <location>
        <begin position="9"/>
        <end position="131"/>
    </location>
</feature>
<reference evidence="3" key="1">
    <citation type="submission" date="2021-10" db="EMBL/GenBank/DDBJ databases">
        <authorList>
            <person name="Hussein R."/>
            <person name="Harrison J."/>
            <person name="Studholme D.J."/>
            <person name="Vicente J."/>
            <person name="Grant M."/>
        </authorList>
    </citation>
    <scope>NUCLEOTIDE SEQUENCE</scope>
    <source>
        <strain evidence="3">NCPPB 2970</strain>
    </source>
</reference>
<sequence length="344" mass="37840">MQTGIEQLLQPIDDQAPSGPNLEYTPEFQALEELARPRKERALGAGILVPEAPEWRQVAESAEQLLLRSKDLRLGVLLSSARLHQDGLVGWADGVGLLRQLLERFWDDIHPRLETDEDNDPTERINAIAALGEGEQTLVQLRTVRLFKGMHPGHFSLRELRISQGTLKRGVDEVADTPEPAAIDACLRDCPLDALLGVDAALDSAQTDIGAIAHVFAERTPGYGPELAPLIHDLSELRAFLRPYVAERTGALPSDQADAATNADSDRASASAPRAHALEHPDDVRRMLDQLCEYYARREPSSPIPLLLRRAQRLVGLDFAALMRDLAPRGIDELQVVSGQDHAD</sequence>
<dbReference type="Pfam" id="PF06812">
    <property type="entry name" value="ImpA_N"/>
    <property type="match status" value="1"/>
</dbReference>
<gene>
    <name evidence="3" type="primary">tssA</name>
    <name evidence="3" type="ORF">LLE72_018880</name>
</gene>
<feature type="region of interest" description="Disordered" evidence="1">
    <location>
        <begin position="252"/>
        <end position="280"/>
    </location>
</feature>
<reference evidence="3" key="2">
    <citation type="submission" date="2024-01" db="EMBL/GenBank/DDBJ databases">
        <title>Long-read genome sequencing of X. campestris pv. papavericola.</title>
        <authorList>
            <person name="Hussain R.M.F."/>
            <person name="Greer S."/>
            <person name="Harrison J."/>
            <person name="Grant M."/>
            <person name="Vicente J."/>
            <person name="Studholme D.J."/>
        </authorList>
    </citation>
    <scope>NUCLEOTIDE SEQUENCE</scope>
    <source>
        <strain evidence="3">NCPPB 2970</strain>
    </source>
</reference>
<dbReference type="InterPro" id="IPR017740">
    <property type="entry name" value="TssA-like"/>
</dbReference>
<name>A0AAJ3CF98_XANCA</name>
<proteinExistence type="predicted"/>
<dbReference type="PANTHER" id="PTHR37951">
    <property type="entry name" value="CYTOPLASMIC PROTEIN-RELATED"/>
    <property type="match status" value="1"/>
</dbReference>
<protein>
    <submittedName>
        <fullName evidence="3">Type VI secretion system protein TssA</fullName>
    </submittedName>
</protein>
<dbReference type="PANTHER" id="PTHR37951:SF1">
    <property type="entry name" value="TYPE VI SECRETION SYSTEM COMPONENT TSSA1"/>
    <property type="match status" value="1"/>
</dbReference>
<organism evidence="3 4">
    <name type="scientific">Xanthomonas campestris pv. papavericola</name>
    <dbReference type="NCBI Taxonomy" id="487881"/>
    <lineage>
        <taxon>Bacteria</taxon>
        <taxon>Pseudomonadati</taxon>
        <taxon>Pseudomonadota</taxon>
        <taxon>Gammaproteobacteria</taxon>
        <taxon>Lysobacterales</taxon>
        <taxon>Lysobacteraceae</taxon>
        <taxon>Xanthomonas</taxon>
    </lineage>
</organism>
<evidence type="ECO:0000313" key="4">
    <source>
        <dbReference type="Proteomes" id="UP001297361"/>
    </source>
</evidence>
<dbReference type="EMBL" id="JAJFNJ020000003">
    <property type="protein sequence ID" value="MEC3889758.1"/>
    <property type="molecule type" value="Genomic_DNA"/>
</dbReference>
<evidence type="ECO:0000259" key="2">
    <source>
        <dbReference type="Pfam" id="PF06812"/>
    </source>
</evidence>
<dbReference type="Proteomes" id="UP001297361">
    <property type="component" value="Unassembled WGS sequence"/>
</dbReference>
<evidence type="ECO:0000256" key="1">
    <source>
        <dbReference type="SAM" id="MobiDB-lite"/>
    </source>
</evidence>
<dbReference type="RefSeq" id="WP_103701139.1">
    <property type="nucleotide sequence ID" value="NZ_JAJFNJ020000003.1"/>
</dbReference>
<evidence type="ECO:0000313" key="3">
    <source>
        <dbReference type="EMBL" id="MEC3889758.1"/>
    </source>
</evidence>
<comment type="caution">
    <text evidence="3">The sequence shown here is derived from an EMBL/GenBank/DDBJ whole genome shotgun (WGS) entry which is preliminary data.</text>
</comment>
<dbReference type="InterPro" id="IPR010657">
    <property type="entry name" value="ImpA_N"/>
</dbReference>
<feature type="compositionally biased region" description="Low complexity" evidence="1">
    <location>
        <begin position="257"/>
        <end position="275"/>
    </location>
</feature>
<dbReference type="AlphaFoldDB" id="A0AAJ3CF98"/>
<dbReference type="NCBIfam" id="TIGR03363">
    <property type="entry name" value="VI_chp_8"/>
    <property type="match status" value="1"/>
</dbReference>